<accession>A0AA40KPE4</accession>
<organism evidence="1 2">
    <name type="scientific">Melipona bicolor</name>
    <dbReference type="NCBI Taxonomy" id="60889"/>
    <lineage>
        <taxon>Eukaryota</taxon>
        <taxon>Metazoa</taxon>
        <taxon>Ecdysozoa</taxon>
        <taxon>Arthropoda</taxon>
        <taxon>Hexapoda</taxon>
        <taxon>Insecta</taxon>
        <taxon>Pterygota</taxon>
        <taxon>Neoptera</taxon>
        <taxon>Endopterygota</taxon>
        <taxon>Hymenoptera</taxon>
        <taxon>Apocrita</taxon>
        <taxon>Aculeata</taxon>
        <taxon>Apoidea</taxon>
        <taxon>Anthophila</taxon>
        <taxon>Apidae</taxon>
        <taxon>Melipona</taxon>
    </lineage>
</organism>
<feature type="non-terminal residue" evidence="1">
    <location>
        <position position="1"/>
    </location>
</feature>
<dbReference type="EMBL" id="JAHYIQ010000011">
    <property type="protein sequence ID" value="KAK1127883.1"/>
    <property type="molecule type" value="Genomic_DNA"/>
</dbReference>
<sequence>NNTGIRASCIGVNSSTLLKRSLSGPSVATVSPSIKIPLPVEVSSHSNKSSVKFYSSKTVTSGRFLLT</sequence>
<evidence type="ECO:0000313" key="2">
    <source>
        <dbReference type="Proteomes" id="UP001177670"/>
    </source>
</evidence>
<evidence type="ECO:0000313" key="1">
    <source>
        <dbReference type="EMBL" id="KAK1127883.1"/>
    </source>
</evidence>
<protein>
    <submittedName>
        <fullName evidence="1">Uncharacterized protein</fullName>
    </submittedName>
</protein>
<reference evidence="1" key="1">
    <citation type="submission" date="2021-10" db="EMBL/GenBank/DDBJ databases">
        <title>Melipona bicolor Genome sequencing and assembly.</title>
        <authorList>
            <person name="Araujo N.S."/>
            <person name="Arias M.C."/>
        </authorList>
    </citation>
    <scope>NUCLEOTIDE SEQUENCE</scope>
    <source>
        <strain evidence="1">USP_2M_L1-L4_2017</strain>
        <tissue evidence="1">Whole body</tissue>
    </source>
</reference>
<dbReference type="Proteomes" id="UP001177670">
    <property type="component" value="Unassembled WGS sequence"/>
</dbReference>
<proteinExistence type="predicted"/>
<dbReference type="AlphaFoldDB" id="A0AA40KPE4"/>
<comment type="caution">
    <text evidence="1">The sequence shown here is derived from an EMBL/GenBank/DDBJ whole genome shotgun (WGS) entry which is preliminary data.</text>
</comment>
<gene>
    <name evidence="1" type="ORF">K0M31_003377</name>
</gene>
<name>A0AA40KPE4_9HYME</name>
<keyword evidence="2" id="KW-1185">Reference proteome</keyword>